<dbReference type="InterPro" id="IPR050482">
    <property type="entry name" value="Sensor_HK_TwoCompSys"/>
</dbReference>
<dbReference type="PANTHER" id="PTHR24421:SF10">
    <property type="entry name" value="NITRATE_NITRITE SENSOR PROTEIN NARQ"/>
    <property type="match status" value="1"/>
</dbReference>
<dbReference type="SMART" id="SM00387">
    <property type="entry name" value="HATPase_c"/>
    <property type="match status" value="1"/>
</dbReference>
<comment type="catalytic activity">
    <reaction evidence="1">
        <text>ATP + protein L-histidine = ADP + protein N-phospho-L-histidine.</text>
        <dbReference type="EC" id="2.7.13.3"/>
    </reaction>
</comment>
<evidence type="ECO:0000256" key="7">
    <source>
        <dbReference type="ARBA" id="ARBA00022840"/>
    </source>
</evidence>
<dbReference type="AlphaFoldDB" id="A0A8B6XD73"/>
<dbReference type="GO" id="GO:0016020">
    <property type="term" value="C:membrane"/>
    <property type="evidence" value="ECO:0007669"/>
    <property type="project" value="InterPro"/>
</dbReference>
<evidence type="ECO:0000256" key="2">
    <source>
        <dbReference type="ARBA" id="ARBA00012438"/>
    </source>
</evidence>
<dbReference type="GO" id="GO:0046983">
    <property type="term" value="F:protein dimerization activity"/>
    <property type="evidence" value="ECO:0007669"/>
    <property type="project" value="InterPro"/>
</dbReference>
<keyword evidence="5" id="KW-0547">Nucleotide-binding</keyword>
<name>A0A8B6XD73_9BURK</name>
<feature type="transmembrane region" description="Helical" evidence="9">
    <location>
        <begin position="98"/>
        <end position="118"/>
    </location>
</feature>
<dbReference type="RefSeq" id="WP_211238053.1">
    <property type="nucleotide sequence ID" value="NZ_AXWS01000008.1"/>
</dbReference>
<dbReference type="EC" id="2.7.13.3" evidence="2"/>
<keyword evidence="11" id="KW-1185">Reference proteome</keyword>
<dbReference type="GO" id="GO:0005524">
    <property type="term" value="F:ATP binding"/>
    <property type="evidence" value="ECO:0007669"/>
    <property type="project" value="UniProtKB-KW"/>
</dbReference>
<evidence type="ECO:0000313" key="11">
    <source>
        <dbReference type="Proteomes" id="UP000675920"/>
    </source>
</evidence>
<proteinExistence type="predicted"/>
<evidence type="ECO:0000313" key="12">
    <source>
        <dbReference type="RefSeq" id="WP_211238053.1"/>
    </source>
</evidence>
<dbReference type="InterPro" id="IPR036890">
    <property type="entry name" value="HATPase_C_sf"/>
</dbReference>
<dbReference type="SUPFAM" id="SSF55874">
    <property type="entry name" value="ATPase domain of HSP90 chaperone/DNA topoisomerase II/histidine kinase"/>
    <property type="match status" value="1"/>
</dbReference>
<sequence length="550" mass="57025">MKHHASIQADNMKSAIVVISTVLRFHDRQPGLAALAAVLAACSVAALLMFWGSVEVHRQAADVLDALGAQCADAGAADHALCDALAGSADNLAARGRLMLALQAAALALVAAGFALILRRAPRLLSPEKTPSAGRPAAPPAHVAASAVGAGPAVTAASASAGAALAHESAALAGATAPGAPLAGEPDPLRGLREAGRLLRGGDVNAPALRRALAVLQTALGAGNVALRLPLDLRRLLGGNALICTEAEPALALPSGADSRGDVGARLIPPGPDLPLRTLVVPVASAGLPTASLIAEFAPEAPVGERQIQLAECFAMLVALAIAGVCRSHEERRVALMEERSAIAGELHDSLAQSLAFMKIQVAQLQRALDNDTVPAGVRQAALDLRGGLSTAYREVRELIAAFRVSMGPGGLLEAVQETIDEFGQRSGLVIEFEHELDKCQLEINEEFHVMQVIREALSNIVRHAGAEHAWVAVRYGPGHRCTITVEDDGRGLPAMTPEGNHYGMSIMKERARSLDGEVTVEPRDGGGTRVQLSFEPQRLPADLLAGGAR</sequence>
<evidence type="ECO:0000256" key="6">
    <source>
        <dbReference type="ARBA" id="ARBA00022777"/>
    </source>
</evidence>
<organism evidence="11 12">
    <name type="scientific">Derxia gummosa DSM 723</name>
    <dbReference type="NCBI Taxonomy" id="1121388"/>
    <lineage>
        <taxon>Bacteria</taxon>
        <taxon>Pseudomonadati</taxon>
        <taxon>Pseudomonadota</taxon>
        <taxon>Betaproteobacteria</taxon>
        <taxon>Burkholderiales</taxon>
        <taxon>Alcaligenaceae</taxon>
        <taxon>Derxia</taxon>
    </lineage>
</organism>
<dbReference type="InterPro" id="IPR003594">
    <property type="entry name" value="HATPase_dom"/>
</dbReference>
<dbReference type="Pfam" id="PF02518">
    <property type="entry name" value="HATPase_c"/>
    <property type="match status" value="1"/>
</dbReference>
<keyword evidence="4" id="KW-0808">Transferase</keyword>
<dbReference type="InterPro" id="IPR005467">
    <property type="entry name" value="His_kinase_dom"/>
</dbReference>
<dbReference type="Pfam" id="PF07730">
    <property type="entry name" value="HisKA_3"/>
    <property type="match status" value="1"/>
</dbReference>
<feature type="transmembrane region" description="Helical" evidence="9">
    <location>
        <begin position="32"/>
        <end position="54"/>
    </location>
</feature>
<keyword evidence="3" id="KW-0597">Phosphoprotein</keyword>
<dbReference type="PANTHER" id="PTHR24421">
    <property type="entry name" value="NITRATE/NITRITE SENSOR PROTEIN NARX-RELATED"/>
    <property type="match status" value="1"/>
</dbReference>
<evidence type="ECO:0000256" key="1">
    <source>
        <dbReference type="ARBA" id="ARBA00000085"/>
    </source>
</evidence>
<keyword evidence="9" id="KW-0472">Membrane</keyword>
<evidence type="ECO:0000256" key="4">
    <source>
        <dbReference type="ARBA" id="ARBA00022679"/>
    </source>
</evidence>
<dbReference type="InterPro" id="IPR011712">
    <property type="entry name" value="Sig_transdc_His_kin_sub3_dim/P"/>
</dbReference>
<keyword evidence="7 12" id="KW-0067">ATP-binding</keyword>
<reference evidence="12" key="3">
    <citation type="journal article" date="2004" name="Chem. Biol.">
        <title>Structure-activity relationships in purine-based inhibitor binding to HSP90 isoforms.</title>
        <authorList>
            <person name="Wright L."/>
            <person name="Barril X."/>
            <person name="Dymock B."/>
            <person name="Sheridan L."/>
            <person name="Surgenor A."/>
            <person name="Beswick M."/>
            <person name="Drysdale M."/>
            <person name="Collier A."/>
            <person name="Massey A."/>
            <person name="Davies N."/>
            <person name="Fink A."/>
            <person name="Fromont C."/>
            <person name="Aherne W."/>
            <person name="Boxall K."/>
            <person name="Sharp S."/>
            <person name="Workman P."/>
            <person name="Hubbard R.E."/>
        </authorList>
    </citation>
    <scope>NUCLEOTIDE SEQUENCE</scope>
</reference>
<reference evidence="12" key="4">
    <citation type="journal article" date="2004" name="J. Biol. Chem.">
        <title>Ligand-induced conformational shift in the N-terminal domain of GRP94, an Hsp90 chaperone.</title>
        <authorList>
            <person name="Immormino R.M."/>
            <person name="Dollins D.E."/>
            <person name="Shaffer P.L."/>
            <person name="Soldano K.L."/>
            <person name="Walker M.A."/>
            <person name="Gewirth D.T."/>
        </authorList>
    </citation>
    <scope>NUCLEOTIDE SEQUENCE</scope>
</reference>
<evidence type="ECO:0000256" key="8">
    <source>
        <dbReference type="ARBA" id="ARBA00023012"/>
    </source>
</evidence>
<protein>
    <recommendedName>
        <fullName evidence="2">histidine kinase</fullName>
        <ecNumber evidence="2">2.7.13.3</ecNumber>
    </recommendedName>
</protein>
<dbReference type="Gene3D" id="1.20.5.1930">
    <property type="match status" value="1"/>
</dbReference>
<evidence type="ECO:0000256" key="5">
    <source>
        <dbReference type="ARBA" id="ARBA00022741"/>
    </source>
</evidence>
<reference evidence="12" key="2">
    <citation type="journal article" date="2004" name="Cell">
        <title>The Mechanism of Hsp90 regulation by the protein kinase-specific cochaperone p50(cdc37).</title>
        <authorList>
            <person name="Roe S.M."/>
            <person name="Ali M.M."/>
            <person name="Meyer P."/>
            <person name="Vaughan C.K."/>
            <person name="Panaretou B."/>
            <person name="Piper P.W."/>
            <person name="Prodromou C."/>
            <person name="Pearl L.H."/>
        </authorList>
    </citation>
    <scope>NUCLEOTIDE SEQUENCE</scope>
</reference>
<dbReference type="GO" id="GO:0000155">
    <property type="term" value="F:phosphorelay sensor kinase activity"/>
    <property type="evidence" value="ECO:0007669"/>
    <property type="project" value="InterPro"/>
</dbReference>
<dbReference type="Gene3D" id="3.30.565.10">
    <property type="entry name" value="Histidine kinase-like ATPase, C-terminal domain"/>
    <property type="match status" value="1"/>
</dbReference>
<reference evidence="12" key="1">
    <citation type="journal article" date="2004" name="Biochemistry">
        <title>Crystal structure of the C-terminal domain of the two-component system transmitter protein nitrogen regulator II (NRII; NtrB), regulator of nitrogen assimilation in Escherichia coli.</title>
        <authorList>
            <person name="Song Y."/>
            <person name="Peisach D."/>
            <person name="Pioszak A.A."/>
            <person name="Xu Z."/>
            <person name="Ninfa A.J."/>
        </authorList>
    </citation>
    <scope>NUCLEOTIDE SEQUENCE</scope>
</reference>
<keyword evidence="9" id="KW-1133">Transmembrane helix</keyword>
<keyword evidence="9" id="KW-0812">Transmembrane</keyword>
<dbReference type="CDD" id="cd16917">
    <property type="entry name" value="HATPase_UhpB-NarQ-NarX-like"/>
    <property type="match status" value="1"/>
</dbReference>
<reference evidence="12" key="5">
    <citation type="submission" date="2025-08" db="UniProtKB">
        <authorList>
            <consortium name="RefSeq"/>
        </authorList>
    </citation>
    <scope>IDENTIFICATION</scope>
</reference>
<evidence type="ECO:0000256" key="3">
    <source>
        <dbReference type="ARBA" id="ARBA00022553"/>
    </source>
</evidence>
<dbReference type="PROSITE" id="PS50109">
    <property type="entry name" value="HIS_KIN"/>
    <property type="match status" value="1"/>
</dbReference>
<accession>A0A8B6XD73</accession>
<keyword evidence="6" id="KW-0418">Kinase</keyword>
<dbReference type="Proteomes" id="UP000675920">
    <property type="component" value="Unplaced"/>
</dbReference>
<evidence type="ECO:0000259" key="10">
    <source>
        <dbReference type="PROSITE" id="PS50109"/>
    </source>
</evidence>
<keyword evidence="8" id="KW-0902">Two-component regulatory system</keyword>
<evidence type="ECO:0000256" key="9">
    <source>
        <dbReference type="SAM" id="Phobius"/>
    </source>
</evidence>
<feature type="domain" description="Histidine kinase" evidence="10">
    <location>
        <begin position="450"/>
        <end position="539"/>
    </location>
</feature>